<sequence length="392" mass="43203">MNKQLKLKFTLLLVSSLTIMSVITISPALPQMTLAFSAVKNAAFLVKLVLTLPALMIAIFSPITGYLIDRYGRLRILWFSLALYAISGAGGFFLNNLYHLLLSRAALGIAVGMSMPIVITLIADYFEGLERQKFVGLQIAFMSLGGILFIGLGGILTDFGWKYPFLIYLFALLVLPLSMMYLPEPAVVGKNNQFNQHLKAPRQIWLLCLNTMIMWVLFFLIPVQIPFHLKAIGIEKNSLIGAAIAISTAFSAASSFSYSKIKEHFSSLTIFSLGYLLMAAGFICISVSNSYLLVILAMMLSGLGMGMMIPNTNMWVMKIAPPEIRGKEIGKLTTFWFLGQFLSPIIIYPVLTMLSISSTFMLASGFLFLLSISFLIFQFSITGKSVSPKPVG</sequence>
<keyword evidence="5 6" id="KW-0472">Membrane</keyword>
<dbReference type="EMBL" id="CP055153">
    <property type="protein sequence ID" value="QMU31495.1"/>
    <property type="molecule type" value="Genomic_DNA"/>
</dbReference>
<protein>
    <submittedName>
        <fullName evidence="8">MFS transporter</fullName>
    </submittedName>
</protein>
<dbReference type="InterPro" id="IPR050189">
    <property type="entry name" value="MFS_Efflux_Transporters"/>
</dbReference>
<dbReference type="InterPro" id="IPR036259">
    <property type="entry name" value="MFS_trans_sf"/>
</dbReference>
<feature type="transmembrane region" description="Helical" evidence="6">
    <location>
        <begin position="329"/>
        <end position="350"/>
    </location>
</feature>
<proteinExistence type="predicted"/>
<dbReference type="Gene3D" id="1.20.1250.20">
    <property type="entry name" value="MFS general substrate transporter like domains"/>
    <property type="match status" value="1"/>
</dbReference>
<feature type="transmembrane region" description="Helical" evidence="6">
    <location>
        <begin position="239"/>
        <end position="258"/>
    </location>
</feature>
<dbReference type="GO" id="GO:0022857">
    <property type="term" value="F:transmembrane transporter activity"/>
    <property type="evidence" value="ECO:0007669"/>
    <property type="project" value="InterPro"/>
</dbReference>
<dbReference type="GO" id="GO:0005886">
    <property type="term" value="C:plasma membrane"/>
    <property type="evidence" value="ECO:0007669"/>
    <property type="project" value="UniProtKB-SubCell"/>
</dbReference>
<dbReference type="PROSITE" id="PS50850">
    <property type="entry name" value="MFS"/>
    <property type="match status" value="1"/>
</dbReference>
<feature type="transmembrane region" description="Helical" evidence="6">
    <location>
        <begin position="265"/>
        <end position="285"/>
    </location>
</feature>
<dbReference type="CDD" id="cd17473">
    <property type="entry name" value="MFS_arabinose_efflux_permease_like"/>
    <property type="match status" value="1"/>
</dbReference>
<keyword evidence="3 6" id="KW-0812">Transmembrane</keyword>
<dbReference type="AlphaFoldDB" id="A0A7L7LG51"/>
<evidence type="ECO:0000256" key="3">
    <source>
        <dbReference type="ARBA" id="ARBA00022692"/>
    </source>
</evidence>
<reference evidence="8 9" key="1">
    <citation type="submission" date="2020-08" db="EMBL/GenBank/DDBJ databases">
        <title>Adhaeribacter dokdonensis sp. nov., isolated from the rhizosphere of Elymus tsukushiensis, a plant native to the Dokdo Islands, Republic of Korea.</title>
        <authorList>
            <person name="Ghim S.Y."/>
        </authorList>
    </citation>
    <scope>NUCLEOTIDE SEQUENCE [LARGE SCALE GENOMIC DNA]</scope>
    <source>
        <strain evidence="8 9">KUDC8001</strain>
    </source>
</reference>
<feature type="transmembrane region" description="Helical" evidence="6">
    <location>
        <begin position="75"/>
        <end position="94"/>
    </location>
</feature>
<keyword evidence="4 6" id="KW-1133">Transmembrane helix</keyword>
<accession>A0A7L7LG51</accession>
<evidence type="ECO:0000313" key="8">
    <source>
        <dbReference type="EMBL" id="QMU31495.1"/>
    </source>
</evidence>
<comment type="subcellular location">
    <subcellularLocation>
        <location evidence="1">Cell membrane</location>
        <topology evidence="1">Multi-pass membrane protein</topology>
    </subcellularLocation>
</comment>
<feature type="transmembrane region" description="Helical" evidence="6">
    <location>
        <begin position="134"/>
        <end position="157"/>
    </location>
</feature>
<dbReference type="SUPFAM" id="SSF103473">
    <property type="entry name" value="MFS general substrate transporter"/>
    <property type="match status" value="1"/>
</dbReference>
<feature type="transmembrane region" description="Helical" evidence="6">
    <location>
        <begin position="204"/>
        <end position="227"/>
    </location>
</feature>
<dbReference type="InterPro" id="IPR020846">
    <property type="entry name" value="MFS_dom"/>
</dbReference>
<evidence type="ECO:0000256" key="6">
    <source>
        <dbReference type="SAM" id="Phobius"/>
    </source>
</evidence>
<feature type="transmembrane region" description="Helical" evidence="6">
    <location>
        <begin position="44"/>
        <end position="68"/>
    </location>
</feature>
<feature type="transmembrane region" description="Helical" evidence="6">
    <location>
        <begin position="356"/>
        <end position="377"/>
    </location>
</feature>
<dbReference type="InterPro" id="IPR011701">
    <property type="entry name" value="MFS"/>
</dbReference>
<gene>
    <name evidence="8" type="ORF">HUW48_08890</name>
</gene>
<evidence type="ECO:0000256" key="2">
    <source>
        <dbReference type="ARBA" id="ARBA00022475"/>
    </source>
</evidence>
<feature type="domain" description="Major facilitator superfamily (MFS) profile" evidence="7">
    <location>
        <begin position="7"/>
        <end position="382"/>
    </location>
</feature>
<feature type="transmembrane region" description="Helical" evidence="6">
    <location>
        <begin position="291"/>
        <end position="309"/>
    </location>
</feature>
<evidence type="ECO:0000256" key="1">
    <source>
        <dbReference type="ARBA" id="ARBA00004651"/>
    </source>
</evidence>
<dbReference type="PANTHER" id="PTHR43124">
    <property type="entry name" value="PURINE EFFLUX PUMP PBUE"/>
    <property type="match status" value="1"/>
</dbReference>
<feature type="transmembrane region" description="Helical" evidence="6">
    <location>
        <begin position="100"/>
        <end position="122"/>
    </location>
</feature>
<evidence type="ECO:0000313" key="9">
    <source>
        <dbReference type="Proteomes" id="UP000514509"/>
    </source>
</evidence>
<name>A0A7L7LG51_9BACT</name>
<dbReference type="PANTHER" id="PTHR43124:SF3">
    <property type="entry name" value="CHLORAMPHENICOL EFFLUX PUMP RV0191"/>
    <property type="match status" value="1"/>
</dbReference>
<keyword evidence="9" id="KW-1185">Reference proteome</keyword>
<dbReference type="Pfam" id="PF07690">
    <property type="entry name" value="MFS_1"/>
    <property type="match status" value="1"/>
</dbReference>
<keyword evidence="2" id="KW-1003">Cell membrane</keyword>
<evidence type="ECO:0000259" key="7">
    <source>
        <dbReference type="PROSITE" id="PS50850"/>
    </source>
</evidence>
<evidence type="ECO:0000256" key="5">
    <source>
        <dbReference type="ARBA" id="ARBA00023136"/>
    </source>
</evidence>
<dbReference type="Proteomes" id="UP000514509">
    <property type="component" value="Chromosome"/>
</dbReference>
<dbReference type="KEGG" id="add:HUW48_08890"/>
<evidence type="ECO:0000256" key="4">
    <source>
        <dbReference type="ARBA" id="ARBA00022989"/>
    </source>
</evidence>
<feature type="transmembrane region" description="Helical" evidence="6">
    <location>
        <begin position="163"/>
        <end position="183"/>
    </location>
</feature>
<organism evidence="8 9">
    <name type="scientific">Adhaeribacter radiodurans</name>
    <dbReference type="NCBI Taxonomy" id="2745197"/>
    <lineage>
        <taxon>Bacteria</taxon>
        <taxon>Pseudomonadati</taxon>
        <taxon>Bacteroidota</taxon>
        <taxon>Cytophagia</taxon>
        <taxon>Cytophagales</taxon>
        <taxon>Hymenobacteraceae</taxon>
        <taxon>Adhaeribacter</taxon>
    </lineage>
</organism>